<dbReference type="InterPro" id="IPR016039">
    <property type="entry name" value="Thiolase-like"/>
</dbReference>
<dbReference type="GO" id="GO:0016746">
    <property type="term" value="F:acyltransferase activity"/>
    <property type="evidence" value="ECO:0007669"/>
    <property type="project" value="InterPro"/>
</dbReference>
<dbReference type="Gene3D" id="3.40.47.10">
    <property type="match status" value="1"/>
</dbReference>
<feature type="domain" description="Beta-ketoacyl-[acyl-carrier-protein] synthase III C-terminal" evidence="3">
    <location>
        <begin position="4"/>
        <end position="51"/>
    </location>
</feature>
<feature type="non-terminal residue" evidence="4">
    <location>
        <position position="1"/>
    </location>
</feature>
<reference evidence="4 5" key="1">
    <citation type="journal article" date="2020" name="Biotechnol. Biofuels">
        <title>New insights from the biogas microbiome by comprehensive genome-resolved metagenomics of nearly 1600 species originating from multiple anaerobic digesters.</title>
        <authorList>
            <person name="Campanaro S."/>
            <person name="Treu L."/>
            <person name="Rodriguez-R L.M."/>
            <person name="Kovalovszki A."/>
            <person name="Ziels R.M."/>
            <person name="Maus I."/>
            <person name="Zhu X."/>
            <person name="Kougias P.G."/>
            <person name="Basile A."/>
            <person name="Luo G."/>
            <person name="Schluter A."/>
            <person name="Konstantinidis K.T."/>
            <person name="Angelidaki I."/>
        </authorList>
    </citation>
    <scope>NUCLEOTIDE SEQUENCE [LARGE SCALE GENOMIC DNA]</scope>
    <source>
        <strain evidence="4">AS27yjCOA_65</strain>
    </source>
</reference>
<dbReference type="InterPro" id="IPR013747">
    <property type="entry name" value="ACP_syn_III_C"/>
</dbReference>
<accession>A0A7X9FTG4</accession>
<evidence type="ECO:0000313" key="5">
    <source>
        <dbReference type="Proteomes" id="UP000524246"/>
    </source>
</evidence>
<keyword evidence="2" id="KW-1133">Transmembrane helix</keyword>
<dbReference type="Pfam" id="PF08541">
    <property type="entry name" value="ACP_syn_III_C"/>
    <property type="match status" value="1"/>
</dbReference>
<gene>
    <name evidence="4" type="ORF">GYA55_12615</name>
</gene>
<evidence type="ECO:0000256" key="1">
    <source>
        <dbReference type="ARBA" id="ARBA00022679"/>
    </source>
</evidence>
<sequence length="54" mass="5691">NHWHNVTHIGNQAGAGCAAVLAMNWDKLKAGQRIVIAVVGAGLSWGSVLLEVQQ</sequence>
<evidence type="ECO:0000313" key="4">
    <source>
        <dbReference type="EMBL" id="NMC63998.1"/>
    </source>
</evidence>
<comment type="caution">
    <text evidence="4">The sequence shown here is derived from an EMBL/GenBank/DDBJ whole genome shotgun (WGS) entry which is preliminary data.</text>
</comment>
<evidence type="ECO:0000256" key="2">
    <source>
        <dbReference type="SAM" id="Phobius"/>
    </source>
</evidence>
<organism evidence="4 5">
    <name type="scientific">SAR324 cluster bacterium</name>
    <dbReference type="NCBI Taxonomy" id="2024889"/>
    <lineage>
        <taxon>Bacteria</taxon>
        <taxon>Deltaproteobacteria</taxon>
        <taxon>SAR324 cluster</taxon>
    </lineage>
</organism>
<evidence type="ECO:0000259" key="3">
    <source>
        <dbReference type="Pfam" id="PF08541"/>
    </source>
</evidence>
<keyword evidence="2" id="KW-0812">Transmembrane</keyword>
<dbReference type="AlphaFoldDB" id="A0A7X9FTG4"/>
<feature type="transmembrane region" description="Helical" evidence="2">
    <location>
        <begin position="30"/>
        <end position="50"/>
    </location>
</feature>
<dbReference type="SUPFAM" id="SSF53901">
    <property type="entry name" value="Thiolase-like"/>
    <property type="match status" value="1"/>
</dbReference>
<keyword evidence="1" id="KW-0808">Transferase</keyword>
<name>A0A7X9FTG4_9DELT</name>
<protein>
    <submittedName>
        <fullName evidence="4">Ketoacyl-ACP synthase III</fullName>
    </submittedName>
</protein>
<proteinExistence type="predicted"/>
<keyword evidence="2" id="KW-0472">Membrane</keyword>
<dbReference type="EMBL" id="JAAZON010000577">
    <property type="protein sequence ID" value="NMC63998.1"/>
    <property type="molecule type" value="Genomic_DNA"/>
</dbReference>
<dbReference type="Proteomes" id="UP000524246">
    <property type="component" value="Unassembled WGS sequence"/>
</dbReference>